<protein>
    <submittedName>
        <fullName evidence="6">Aldehyde dehydrogenase family protein</fullName>
    </submittedName>
</protein>
<dbReference type="FunFam" id="3.40.309.10:FF:000012">
    <property type="entry name" value="Betaine aldehyde dehydrogenase"/>
    <property type="match status" value="1"/>
</dbReference>
<sequence>MTAIDTRPHDISDILEREPKLLIDGELVDSHSGETLDVLDPATGQKVATAASADATDVDRAVRAAHRAFDLRAPWRRMSALDRGRAIIRLARLVEQHADELAEIEVVDGGWLRQAARDVEIDLTVRHLDYFGGWPTKIEGNTIPVSIPDVMVRTEREPVGVVAQIVPWNYPLLMAIWKVAPALAAGCTIVLKPAENTPLIAMRLGELALEAGIPPGVLNILPGLGSVAGEALVEHPLVDKVAFTGSTAVGTHIAAKCAPMVKRVTLEMGGKSPNIIFGDAPLESAVAGAASAIFFNAGQACSAGSRLYVESGIFDDVVAGLADTADRMVVGPGSDPRSQVGPLISGRQLDRVRSYIDDTVERGGRAVAGGSGTPDGVDPSGYFVRPTVLVDVDETMPAVREEIFGPVVVVQPFDTLEDIARRANDSDYGLAAGIWTRDIGRANTLAGMLRAGSVYINTYGLTDAAAPFGGFRRSGYGRDMGHQNLESYLETRTVWTALDGEG</sequence>
<dbReference type="FunFam" id="3.40.605.10:FF:000007">
    <property type="entry name" value="NAD/NADP-dependent betaine aldehyde dehydrogenase"/>
    <property type="match status" value="1"/>
</dbReference>
<feature type="domain" description="Aldehyde dehydrogenase" evidence="5">
    <location>
        <begin position="28"/>
        <end position="494"/>
    </location>
</feature>
<dbReference type="SUPFAM" id="SSF53720">
    <property type="entry name" value="ALDH-like"/>
    <property type="match status" value="1"/>
</dbReference>
<dbReference type="OrthoDB" id="6882680at2"/>
<dbReference type="AlphaFoldDB" id="A0A5B8C689"/>
<proteinExistence type="inferred from homology"/>
<evidence type="ECO:0000256" key="1">
    <source>
        <dbReference type="ARBA" id="ARBA00009986"/>
    </source>
</evidence>
<dbReference type="Pfam" id="PF00171">
    <property type="entry name" value="Aldedh"/>
    <property type="match status" value="1"/>
</dbReference>
<keyword evidence="2 4" id="KW-0560">Oxidoreductase</keyword>
<dbReference type="InterPro" id="IPR016162">
    <property type="entry name" value="Ald_DH_N"/>
</dbReference>
<dbReference type="GO" id="GO:0016620">
    <property type="term" value="F:oxidoreductase activity, acting on the aldehyde or oxo group of donors, NAD or NADP as acceptor"/>
    <property type="evidence" value="ECO:0007669"/>
    <property type="project" value="InterPro"/>
</dbReference>
<dbReference type="Gene3D" id="3.40.309.10">
    <property type="entry name" value="Aldehyde Dehydrogenase, Chain A, domain 2"/>
    <property type="match status" value="1"/>
</dbReference>
<dbReference type="Proteomes" id="UP000314616">
    <property type="component" value="Chromosome"/>
</dbReference>
<dbReference type="RefSeq" id="WP_139929880.1">
    <property type="nucleotide sequence ID" value="NZ_CP040915.1"/>
</dbReference>
<dbReference type="InterPro" id="IPR015590">
    <property type="entry name" value="Aldehyde_DH_dom"/>
</dbReference>
<comment type="similarity">
    <text evidence="1 4">Belongs to the aldehyde dehydrogenase family.</text>
</comment>
<evidence type="ECO:0000256" key="4">
    <source>
        <dbReference type="RuleBase" id="RU003345"/>
    </source>
</evidence>
<dbReference type="EMBL" id="CP040915">
    <property type="protein sequence ID" value="QDC25630.1"/>
    <property type="molecule type" value="Genomic_DNA"/>
</dbReference>
<dbReference type="KEGG" id="gyu:FE374_14350"/>
<evidence type="ECO:0000313" key="7">
    <source>
        <dbReference type="Proteomes" id="UP000314616"/>
    </source>
</evidence>
<dbReference type="PROSITE" id="PS00070">
    <property type="entry name" value="ALDEHYDE_DEHYDR_CYS"/>
    <property type="match status" value="1"/>
</dbReference>
<evidence type="ECO:0000256" key="3">
    <source>
        <dbReference type="PROSITE-ProRule" id="PRU10007"/>
    </source>
</evidence>
<dbReference type="PROSITE" id="PS00687">
    <property type="entry name" value="ALDEHYDE_DEHYDR_GLU"/>
    <property type="match status" value="1"/>
</dbReference>
<dbReference type="InterPro" id="IPR016161">
    <property type="entry name" value="Ald_DH/histidinol_DH"/>
</dbReference>
<dbReference type="InterPro" id="IPR016163">
    <property type="entry name" value="Ald_DH_C"/>
</dbReference>
<gene>
    <name evidence="6" type="ORF">FE374_14350</name>
</gene>
<dbReference type="InterPro" id="IPR029510">
    <property type="entry name" value="Ald_DH_CS_GLU"/>
</dbReference>
<evidence type="ECO:0000313" key="6">
    <source>
        <dbReference type="EMBL" id="QDC25630.1"/>
    </source>
</evidence>
<organism evidence="6 7">
    <name type="scientific">Georgenia yuyongxinii</name>
    <dbReference type="NCBI Taxonomy" id="2589797"/>
    <lineage>
        <taxon>Bacteria</taxon>
        <taxon>Bacillati</taxon>
        <taxon>Actinomycetota</taxon>
        <taxon>Actinomycetes</taxon>
        <taxon>Micrococcales</taxon>
        <taxon>Bogoriellaceae</taxon>
        <taxon>Georgenia</taxon>
    </lineage>
</organism>
<dbReference type="PANTHER" id="PTHR11699">
    <property type="entry name" value="ALDEHYDE DEHYDROGENASE-RELATED"/>
    <property type="match status" value="1"/>
</dbReference>
<accession>A0A5B8C689</accession>
<dbReference type="InterPro" id="IPR016160">
    <property type="entry name" value="Ald_DH_CS_CYS"/>
</dbReference>
<dbReference type="Gene3D" id="3.40.605.10">
    <property type="entry name" value="Aldehyde Dehydrogenase, Chain A, domain 1"/>
    <property type="match status" value="1"/>
</dbReference>
<feature type="active site" evidence="3">
    <location>
        <position position="267"/>
    </location>
</feature>
<evidence type="ECO:0000259" key="5">
    <source>
        <dbReference type="Pfam" id="PF00171"/>
    </source>
</evidence>
<evidence type="ECO:0000256" key="2">
    <source>
        <dbReference type="ARBA" id="ARBA00023002"/>
    </source>
</evidence>
<name>A0A5B8C689_9MICO</name>
<reference evidence="6 7" key="1">
    <citation type="submission" date="2019-05" db="EMBL/GenBank/DDBJ databases">
        <title>Georgenia *** sp. nov., and Georgenia *** sp. nov., isolated from the intestinal contents of plateau pika (Ochotona curzoniae) in the Qinghai-Tibet plateau of China.</title>
        <authorList>
            <person name="Tian Z."/>
        </authorList>
    </citation>
    <scope>NUCLEOTIDE SEQUENCE [LARGE SCALE GENOMIC DNA]</scope>
    <source>
        <strain evidence="6 7">Z443</strain>
    </source>
</reference>